<dbReference type="NCBIfam" id="TIGR01643">
    <property type="entry name" value="YD_repeat_2x"/>
    <property type="match status" value="12"/>
</dbReference>
<protein>
    <submittedName>
        <fullName evidence="3">Tandem-95 repeat protein</fullName>
    </submittedName>
</protein>
<dbReference type="Pfam" id="PF13448">
    <property type="entry name" value="DUF4114"/>
    <property type="match status" value="2"/>
</dbReference>
<dbReference type="SUPFAM" id="SSF49313">
    <property type="entry name" value="Cadherin-like"/>
    <property type="match status" value="7"/>
</dbReference>
<dbReference type="GO" id="GO:0016020">
    <property type="term" value="C:membrane"/>
    <property type="evidence" value="ECO:0007669"/>
    <property type="project" value="InterPro"/>
</dbReference>
<dbReference type="Gene3D" id="2.60.40.10">
    <property type="entry name" value="Immunoglobulins"/>
    <property type="match status" value="9"/>
</dbReference>
<comment type="caution">
    <text evidence="3">The sequence shown here is derived from an EMBL/GenBank/DDBJ whole genome shotgun (WGS) entry which is preliminary data.</text>
</comment>
<dbReference type="SMART" id="SM00736">
    <property type="entry name" value="CADG"/>
    <property type="match status" value="4"/>
</dbReference>
<dbReference type="Pfam" id="PF17963">
    <property type="entry name" value="Big_9"/>
    <property type="match status" value="2"/>
</dbReference>
<sequence>MEHSELFFQEPHGSLIPGVPDPSDLTNIGEVKSYQSGAIGTSEEYWGISGTEGSTLFPYLEPRNHAGASYHALNELALLKGNSVHTQDLHLPSANSPFTISPSSNEDWLTHGGLSEVLVIPGSPDDAVTVTFEWTEREAAYNNEVVFFLIDESATIGELSPDEVGYALSALTSDTQQVIFSSGETVGAKKTFTFNGGDRLAFYLVQDQSTETWLEKNAENQLGKRPQAFFSLNDANPDDFDHLKTQALTDGAWRFAWEDLTGGGDRDFDDVVFEVSLGAAEPPHSSDGFLEKTPGESGQAVSARFYWTEREAGYNNELGLFLVDDAEGRIGSLLPDDEGYAEAALASERRRGIFSQEQTEGAIADIELPGDTYFGWYLIQNASVERFLEKNPNNEIGKGPIAFFSLHNTNPDTFEHLKQLPTGHYAWEDLTGGGDRDYDDLVFRFEFDKLSAPTNAPPIAEPDRLITVAEDSSPTSLGIIPATDPDGDALFITVTNTPDASLGAIQRQDGTAVSTGQILSLAELETLQFVPQANANGPAGTFQYIVEDGNGGTATQTISLTITPVNDAPTLTTPGLQRISENTTLNISGISISDVDVAHGNLQVTLEVEHGSIGLDETKGLTFLEGINGNSLRLTVEGNLADLNNALNTLAYQGASNFAGQDRLVVSVSDLGNTGAGGALTDNATILINVSSTNTSPALESNKTLIVDEDSSASPLNLVLPLDADGDTLTISVTSIPDPKLGRIELPDGTPVTARQILTLDELQALVFVPQPDANGNAGSFGYVAKDGQGGIAFHTTKLEITPVNDAPTLTVPNAQVTLGDIPLALNGIAVSDVDAGSNQMEFRLATTSGLFTLTNQFGLNFTVGDGTDDREIVFTGRLANINAALATLSYTSTADFTGTAVITATIDDRGNSGVGGNLTDEKSFDVVVFGSLNQAPEFVSTPNIEVSAGEAYGYDADAIDADSDQLTYAMLSGPEGMVIDPNTGEISWTTTTEDKGTYSVTLEVTDSRGGVDLQTFSLSVLDEIPNRPPNFITAPSIYGNVNMPYSYDADANDADSDVLAYTLLSGPDGMSVNEVTGQLQWTPVAEQRGLHSVAIQVDDGRGGIAIQEFDIWVEQDLGNSAPVITSEPVTQLASLSDGYLYDVEAVDSDGDDITYSLSEAPAGMTIDAASGVISWIPEQGSLAETLVTVRAEDTRGGIATQVYTINLPSNSLGEIRGHVWEDLNGNGVKDSAEIENTPSATLEPSNSLFISPEFTDDYEVYDLGSVDGLPAPYGGLTLAFNDPNTLLIGGNANKGIGAIYSVPLIRDTNNHIVGFSDAATFYTAGANNDGGLVFNDEGVLFAARWPLNQIGQTKPGSTTTDKVIRLGPLGVSRSVGGLSFVPDYIAEDDSLKLVTWSGGNWYDIDLEADGQGTYDIIDVSLETTLPGGPEGIAYVPPGSPGFDEPSVLISEWSSGNIATYEVDAEGDPIVESRKVFLPGLSGALGAFIDPFTGDLLFSTFRGGNRIVSVQGFSPTFEDEPGLSRVGVYLDIDNDGELDADEPFQLTTEDDPNTLEVNERGNFRFTALLPGEYVVREITPEGLSRTFPNQGFYNVQVGSGEIIEGVDFGNQLIGEPIENVAPRIDTIVPSSAQVGRLFEYLVRANDPNGDPIRWSLEQAPSGMTINAKTGIIQWIPTLEQIGSNEVTVRVEDGQKQSETQTFEITVQGLNTPPSITSVPTTQAIANQAYSYETTAFDLNGDEVTFSLLNAPTGMTIDADTGLIEWTPSSSQTGLQPIEILANDGNGGIARQTFNLAVLATLPNSSPAITTQPGFRAVPGETYRYDVDAIDPEGDELTFNLIDAPEGMTIDPTTGVIQWTPEIAQEGSTSVQVVVSDGLGATGSQSFPLLVRGNDAPIILSTPITTATAGGNYSYIPLATDPNDDAISISLVDGPAGMTLDTFGRLNWVPTAEDIGQEFAVSIAVTDAFGATATQDYTVSVAADVEAPNVAVLLTDDRFDIGETATVQVQATDNVGVESLTLLVNDSPVALDAQGFATLPIDATGALNLLVTATDAAGNTSTSTAQVFGVDPSDTEAPIVSFSNLVDGTIFTAPEDILGTVTDDNLLSYSLSLAPVAGGEFIEIASGTEVVTDSFLGTFDTSVLQNDSYFLRLSATDLGGLTSTVEAQVEVAGDLKLGNFQLSFTDLSIPVSGIPIQVTRTYDSLTSATTDDFGYGWRMEFRDTDLRTSVAPTGAEEFGNYAPFKEGTRVYLTMPGGEREGFTFQPRKAPGLKGSFLGVYEPVFVSDSGVTSTLSVSNFDLVKSGDEFYTFAGGLPFNPADTGIGNGQYTLTTKEGIVYQIDAEDGDLLSVTDRNNNTLTFTDSDITSSTGQQVTFERDAAGRITAAIDPEGNRITYEYDALGDLVAVTDREGNTTRFDYNDDRAHYLEEIIDPLGRSGVRSEYDDQGRLTRMIDADGNPVELLYDPDNDIQQVRDQLGNVTTYEYDERGNVVSEVDALGGITRRTYDADNNMLTETDPLGNTTTMTYDADGNVLTETDALGNTTRYTYDDNGNVLTTTDPTGQTITNTYDANGNLTQIAGQASGLLSFSYDASGNLTAMEDGSGTTSFEYDALGNITRQTDAAGTVTSFTYDPSGNRTSETTTQTLADGSTRTLVTQMEYDDEGRVIRTIDAEGGVTETIYDAVGNRVEQIDALGRSTKYVYDNRGQLIATIYPDSTPDDDSDNPRTQTKYDAKGQVIAEIDELGRRTVMIYDALGRQIATLYPDATPNDDSDNPRTQTAYDAAGRVVAEIDELGNRTEFIYDAAGRVIETILPDETPDDLSDNPRFTTAYDAAGRQLTQTDALGQITQFLYDDLGRPVGQVYADGTSTSVEFDDAGRVAARTDQAGLTTRYEYDALGRLTAVVDALDQRTEYTYDEQGNLITQTDANGNTTRYEYDRLGRRVATELPLGERATSTYDAVGNMRSTTDFNGDTKTYTYDDRNRLIAKDLPGTEFDETHTYTANGLRQTVTDDRGTTTYQYDERNRLISRIDPDGTTIAYTYDAAGNRTSVQIPSGTTEYGFDAQNRLKTVTDSEAGITTYTYNPVGNLERTEFPNGTVEIREYDDLNRLVYIETSGPEGVIASFRYTLDDTGNRTAVEEHDGRRVDYEYDDLYRLTAEIITDPGGTGPTRTIEYIYDAVGNRLSRTDTGAGTTLYTYDDNDRLLTATTDGVATTYTYDNNGNTTSKTTDGTTITYTWNADNRLIGADTDGDGEIDVVNQYNENGIRVSQTVNGEETRFLIDANRPYAQVLEEYTPGGIIKVSYVYGNDLISQNREGEKSFYHADGLGSTRALSNESGATTDQYIYDAFGQVIRQIGETENSYLFAGEQRDMTIGLDYLRARYLSPNTGRFHNRDEFFGFIQNPLSLNKYIYANSNPVNNLDPSGLFSVSESLLTAAVVSSLAALTYNIYSDNGPAQIIQGARIAEAYALNLVSKIRGFWEFSYDFWFDQNSNPLSPDYQVRKNHVRNGWQNIYRSLSSGGFTYTYDADLNAVAQVSGDAVGNFLAPRITIGKQFTQASVLPVPGSGLWNLSTQFSQTGVFIHEISHLAHNTKDYEYQYRALELAKTHPELAVENADNYRLQAESLSLGNLIPTIGNI</sequence>
<dbReference type="PANTHER" id="PTHR32305:SF15">
    <property type="entry name" value="PROTEIN RHSA-RELATED"/>
    <property type="match status" value="1"/>
</dbReference>
<dbReference type="InterPro" id="IPR013783">
    <property type="entry name" value="Ig-like_fold"/>
</dbReference>
<dbReference type="Gene3D" id="3.40.390.10">
    <property type="entry name" value="Collagenase (Catalytic Domain)"/>
    <property type="match status" value="1"/>
</dbReference>
<dbReference type="PROSITE" id="PS50268">
    <property type="entry name" value="CADHERIN_2"/>
    <property type="match status" value="1"/>
</dbReference>
<dbReference type="InterPro" id="IPR029463">
    <property type="entry name" value="Lys_MEP"/>
</dbReference>
<accession>A0A4Q7E6Y3</accession>
<dbReference type="InterPro" id="IPR022385">
    <property type="entry name" value="Rhs_assc_core"/>
</dbReference>
<organism evidence="3 4">
    <name type="scientific">Leptolyngbya iicbica LK</name>
    <dbReference type="NCBI Taxonomy" id="2294035"/>
    <lineage>
        <taxon>Bacteria</taxon>
        <taxon>Bacillati</taxon>
        <taxon>Cyanobacteriota</taxon>
        <taxon>Cyanophyceae</taxon>
        <taxon>Leptolyngbyales</taxon>
        <taxon>Leptolyngbyaceae</taxon>
        <taxon>Leptolyngbya group</taxon>
        <taxon>Leptolyngbya</taxon>
        <taxon>Leptolyngbya iicbica</taxon>
    </lineage>
</organism>
<dbReference type="InterPro" id="IPR056823">
    <property type="entry name" value="TEN-like_YD-shell"/>
</dbReference>
<dbReference type="Pfam" id="PF05345">
    <property type="entry name" value="He_PIG"/>
    <property type="match status" value="7"/>
</dbReference>
<evidence type="ECO:0000313" key="4">
    <source>
        <dbReference type="Proteomes" id="UP000292459"/>
    </source>
</evidence>
<evidence type="ECO:0000259" key="2">
    <source>
        <dbReference type="PROSITE" id="PS50268"/>
    </source>
</evidence>
<dbReference type="InterPro" id="IPR002126">
    <property type="entry name" value="Cadherin-like_dom"/>
</dbReference>
<dbReference type="GO" id="GO:0004222">
    <property type="term" value="F:metalloendopeptidase activity"/>
    <property type="evidence" value="ECO:0007669"/>
    <property type="project" value="InterPro"/>
</dbReference>
<dbReference type="Pfam" id="PF14521">
    <property type="entry name" value="Aspzincin_M35"/>
    <property type="match status" value="1"/>
</dbReference>
<dbReference type="Pfam" id="PF25023">
    <property type="entry name" value="TEN_YD-shell"/>
    <property type="match status" value="4"/>
</dbReference>
<dbReference type="EMBL" id="QVFV01000003">
    <property type="protein sequence ID" value="RZM77819.1"/>
    <property type="molecule type" value="Genomic_DNA"/>
</dbReference>
<dbReference type="InterPro" id="IPR025193">
    <property type="entry name" value="DUF4114"/>
</dbReference>
<dbReference type="InterPro" id="IPR024079">
    <property type="entry name" value="MetalloPept_cat_dom_sf"/>
</dbReference>
<keyword evidence="1" id="KW-0677">Repeat</keyword>
<evidence type="ECO:0000313" key="3">
    <source>
        <dbReference type="EMBL" id="RZM77819.1"/>
    </source>
</evidence>
<dbReference type="SUPFAM" id="SSF69304">
    <property type="entry name" value="Tricorn protease N-terminal domain"/>
    <property type="match status" value="1"/>
</dbReference>
<dbReference type="InterPro" id="IPR050708">
    <property type="entry name" value="T6SS_VgrG/RHS"/>
</dbReference>
<dbReference type="GO" id="GO:0005509">
    <property type="term" value="F:calcium ion binding"/>
    <property type="evidence" value="ECO:0007669"/>
    <property type="project" value="InterPro"/>
</dbReference>
<dbReference type="NCBIfam" id="TIGR03696">
    <property type="entry name" value="Rhs_assc_core"/>
    <property type="match status" value="1"/>
</dbReference>
<dbReference type="OrthoDB" id="568326at2"/>
<dbReference type="InterPro" id="IPR015919">
    <property type="entry name" value="Cadherin-like_sf"/>
</dbReference>
<dbReference type="SUPFAM" id="SSF55486">
    <property type="entry name" value="Metalloproteases ('zincins'), catalytic domain"/>
    <property type="match status" value="1"/>
</dbReference>
<feature type="domain" description="Cadherin" evidence="2">
    <location>
        <begin position="956"/>
        <end position="1032"/>
    </location>
</feature>
<dbReference type="InterPro" id="IPR006530">
    <property type="entry name" value="YD"/>
</dbReference>
<dbReference type="SUPFAM" id="SSF117074">
    <property type="entry name" value="Hypothetical protein PA1324"/>
    <property type="match status" value="1"/>
</dbReference>
<dbReference type="InterPro" id="IPR031325">
    <property type="entry name" value="RHS_repeat"/>
</dbReference>
<gene>
    <name evidence="3" type="ORF">DYY88_14690</name>
</gene>
<proteinExistence type="predicted"/>
<dbReference type="InterPro" id="IPR006644">
    <property type="entry name" value="Cadg"/>
</dbReference>
<reference evidence="3 4" key="1">
    <citation type="submission" date="2018-11" db="EMBL/GenBank/DDBJ databases">
        <title>Whole genome sequencing of an environmental sample.</title>
        <authorList>
            <person name="Sarangi A.N."/>
            <person name="Singh D."/>
            <person name="Tripathy S."/>
        </authorList>
    </citation>
    <scope>NUCLEOTIDE SEQUENCE [LARGE SCALE GENOMIC DNA]</scope>
    <source>
        <strain evidence="3 4">Lakshadweep</strain>
    </source>
</reference>
<dbReference type="GO" id="GO:0007156">
    <property type="term" value="P:homophilic cell adhesion via plasma membrane adhesion molecules"/>
    <property type="evidence" value="ECO:0007669"/>
    <property type="project" value="InterPro"/>
</dbReference>
<dbReference type="Gene3D" id="2.180.10.10">
    <property type="entry name" value="RHS repeat-associated core"/>
    <property type="match status" value="5"/>
</dbReference>
<name>A0A4Q7E6Y3_9CYAN</name>
<dbReference type="PANTHER" id="PTHR32305">
    <property type="match status" value="1"/>
</dbReference>
<dbReference type="Pfam" id="PF05593">
    <property type="entry name" value="RHS_repeat"/>
    <property type="match status" value="2"/>
</dbReference>
<dbReference type="NCBIfam" id="NF012211">
    <property type="entry name" value="tand_rpt_95"/>
    <property type="match status" value="1"/>
</dbReference>
<dbReference type="Proteomes" id="UP000292459">
    <property type="component" value="Unassembled WGS sequence"/>
</dbReference>
<keyword evidence="4" id="KW-1185">Reference proteome</keyword>
<evidence type="ECO:0000256" key="1">
    <source>
        <dbReference type="ARBA" id="ARBA00022737"/>
    </source>
</evidence>